<feature type="signal peptide" evidence="1">
    <location>
        <begin position="1"/>
        <end position="24"/>
    </location>
</feature>
<dbReference type="InterPro" id="IPR021381">
    <property type="entry name" value="DUF3011"/>
</dbReference>
<accession>A0A2K1Q2R8</accession>
<dbReference type="EMBL" id="NPZB01000001">
    <property type="protein sequence ID" value="PNS09340.1"/>
    <property type="molecule type" value="Genomic_DNA"/>
</dbReference>
<dbReference type="OrthoDB" id="6052310at2"/>
<evidence type="ECO:0000313" key="3">
    <source>
        <dbReference type="Proteomes" id="UP000236220"/>
    </source>
</evidence>
<keyword evidence="1" id="KW-0732">Signal</keyword>
<dbReference type="RefSeq" id="WP_103074398.1">
    <property type="nucleotide sequence ID" value="NZ_NPZB01000001.1"/>
</dbReference>
<sequence>MVSLPKSFAIASALALLVPATAVAQFQTRAYAPENLRTLSQNDQVRVISQEYSEQSRGRRIPDDQLRFYLDQVNRSNWNFSQIKSDIARSLTGNGGVGPGPGPGTQAIRCESQGNRTQTCPTPWQGQSRLVRQLSSNDCRRGYSWDSRNGQVWVNHGCRGEFARFASNYSVTCSSHGSRPTTCAWDRNQGMPYLQQQLSNSPCMQGRNWGYNARQGLWVSGGCRARFGAQ</sequence>
<evidence type="ECO:0000256" key="1">
    <source>
        <dbReference type="SAM" id="SignalP"/>
    </source>
</evidence>
<dbReference type="Proteomes" id="UP000236220">
    <property type="component" value="Unassembled WGS sequence"/>
</dbReference>
<feature type="chain" id="PRO_5014446514" description="DUF3011 domain-containing protein" evidence="1">
    <location>
        <begin position="25"/>
        <end position="230"/>
    </location>
</feature>
<proteinExistence type="predicted"/>
<dbReference type="AlphaFoldDB" id="A0A2K1Q2R8"/>
<protein>
    <recommendedName>
        <fullName evidence="4">DUF3011 domain-containing protein</fullName>
    </recommendedName>
</protein>
<reference evidence="2 3" key="1">
    <citation type="submission" date="2017-08" db="EMBL/GenBank/DDBJ databases">
        <title>Lysobacter sylvestris genome.</title>
        <authorList>
            <person name="Zhang D.-C."/>
            <person name="Albuquerque L."/>
            <person name="Franca L."/>
            <person name="Froufe H.J.C."/>
            <person name="Barroso C."/>
            <person name="Egas C."/>
            <person name="Da Costa M."/>
            <person name="Margesin R."/>
        </authorList>
    </citation>
    <scope>NUCLEOTIDE SEQUENCE [LARGE SCALE GENOMIC DNA]</scope>
    <source>
        <strain evidence="2 3">AM20-91</strain>
    </source>
</reference>
<keyword evidence="3" id="KW-1185">Reference proteome</keyword>
<name>A0A2K1Q2R8_9GAMM</name>
<organism evidence="2 3">
    <name type="scientific">Solilutibacter silvestris</name>
    <dbReference type="NCBI Taxonomy" id="1645665"/>
    <lineage>
        <taxon>Bacteria</taxon>
        <taxon>Pseudomonadati</taxon>
        <taxon>Pseudomonadota</taxon>
        <taxon>Gammaproteobacteria</taxon>
        <taxon>Lysobacterales</taxon>
        <taxon>Lysobacteraceae</taxon>
        <taxon>Solilutibacter</taxon>
    </lineage>
</organism>
<comment type="caution">
    <text evidence="2">The sequence shown here is derived from an EMBL/GenBank/DDBJ whole genome shotgun (WGS) entry which is preliminary data.</text>
</comment>
<evidence type="ECO:0008006" key="4">
    <source>
        <dbReference type="Google" id="ProtNLM"/>
    </source>
</evidence>
<dbReference type="Pfam" id="PF11218">
    <property type="entry name" value="DUF3011"/>
    <property type="match status" value="1"/>
</dbReference>
<evidence type="ECO:0000313" key="2">
    <source>
        <dbReference type="EMBL" id="PNS09340.1"/>
    </source>
</evidence>
<gene>
    <name evidence="2" type="ORF">Lysil_0969</name>
</gene>